<evidence type="ECO:0000256" key="6">
    <source>
        <dbReference type="SAM" id="Phobius"/>
    </source>
</evidence>
<keyword evidence="2 6" id="KW-0812">Transmembrane</keyword>
<dbReference type="PANTHER" id="PTHR30071">
    <property type="entry name" value="HEME EXPORTER PROTEIN C"/>
    <property type="match status" value="1"/>
</dbReference>
<feature type="transmembrane region" description="Helical" evidence="6">
    <location>
        <begin position="773"/>
        <end position="790"/>
    </location>
</feature>
<dbReference type="EMBL" id="JARRAG010000001">
    <property type="protein sequence ID" value="MDG3002691.1"/>
    <property type="molecule type" value="Genomic_DNA"/>
</dbReference>
<feature type="chain" id="PRO_5046430170" evidence="7">
    <location>
        <begin position="23"/>
        <end position="869"/>
    </location>
</feature>
<keyword evidence="10" id="KW-1185">Reference proteome</keyword>
<dbReference type="Proteomes" id="UP001216907">
    <property type="component" value="Unassembled WGS sequence"/>
</dbReference>
<feature type="transmembrane region" description="Helical" evidence="6">
    <location>
        <begin position="470"/>
        <end position="492"/>
    </location>
</feature>
<evidence type="ECO:0000256" key="4">
    <source>
        <dbReference type="ARBA" id="ARBA00022989"/>
    </source>
</evidence>
<gene>
    <name evidence="9" type="primary">ccsA</name>
    <name evidence="9" type="ORF">PZE19_02730</name>
</gene>
<feature type="transmembrane region" description="Helical" evidence="6">
    <location>
        <begin position="643"/>
        <end position="666"/>
    </location>
</feature>
<feature type="transmembrane region" description="Helical" evidence="6">
    <location>
        <begin position="608"/>
        <end position="631"/>
    </location>
</feature>
<evidence type="ECO:0000259" key="8">
    <source>
        <dbReference type="Pfam" id="PF01578"/>
    </source>
</evidence>
<keyword evidence="3" id="KW-0201">Cytochrome c-type biogenesis</keyword>
<proteinExistence type="predicted"/>
<reference evidence="9 10" key="1">
    <citation type="submission" date="2023-03" db="EMBL/GenBank/DDBJ databases">
        <title>Paludisphaera mucosa sp. nov. a novel planctomycete from northern fen.</title>
        <authorList>
            <person name="Ivanova A."/>
        </authorList>
    </citation>
    <scope>NUCLEOTIDE SEQUENCE [LARGE SCALE GENOMIC DNA]</scope>
    <source>
        <strain evidence="9 10">Pla2</strain>
    </source>
</reference>
<feature type="domain" description="Cytochrome c assembly protein" evidence="8">
    <location>
        <begin position="499"/>
        <end position="821"/>
    </location>
</feature>
<evidence type="ECO:0000256" key="5">
    <source>
        <dbReference type="ARBA" id="ARBA00023136"/>
    </source>
</evidence>
<feature type="transmembrane region" description="Helical" evidence="6">
    <location>
        <begin position="530"/>
        <end position="549"/>
    </location>
</feature>
<comment type="subcellular location">
    <subcellularLocation>
        <location evidence="1">Membrane</location>
        <topology evidence="1">Multi-pass membrane protein</topology>
    </subcellularLocation>
</comment>
<dbReference type="RefSeq" id="WP_277859055.1">
    <property type="nucleotide sequence ID" value="NZ_JARRAG010000001.1"/>
</dbReference>
<feature type="transmembrane region" description="Helical" evidence="6">
    <location>
        <begin position="797"/>
        <end position="817"/>
    </location>
</feature>
<feature type="transmembrane region" description="Helical" evidence="6">
    <location>
        <begin position="735"/>
        <end position="758"/>
    </location>
</feature>
<evidence type="ECO:0000313" key="10">
    <source>
        <dbReference type="Proteomes" id="UP001216907"/>
    </source>
</evidence>
<evidence type="ECO:0000256" key="2">
    <source>
        <dbReference type="ARBA" id="ARBA00022692"/>
    </source>
</evidence>
<accession>A0ABT6F529</accession>
<evidence type="ECO:0000256" key="3">
    <source>
        <dbReference type="ARBA" id="ARBA00022748"/>
    </source>
</evidence>
<dbReference type="InterPro" id="IPR002541">
    <property type="entry name" value="Cyt_c_assembly"/>
</dbReference>
<feature type="transmembrane region" description="Helical" evidence="6">
    <location>
        <begin position="504"/>
        <end position="523"/>
    </location>
</feature>
<comment type="caution">
    <text evidence="9">The sequence shown here is derived from an EMBL/GenBank/DDBJ whole genome shotgun (WGS) entry which is preliminary data.</text>
</comment>
<evidence type="ECO:0000256" key="1">
    <source>
        <dbReference type="ARBA" id="ARBA00004141"/>
    </source>
</evidence>
<name>A0ABT6F529_9BACT</name>
<protein>
    <submittedName>
        <fullName evidence="9">Cytochrome c biogenesis protein CcsA</fullName>
    </submittedName>
</protein>
<dbReference type="Pfam" id="PF01578">
    <property type="entry name" value="Cytochrom_C_asm"/>
    <property type="match status" value="1"/>
</dbReference>
<keyword evidence="5 6" id="KW-0472">Membrane</keyword>
<keyword evidence="4 6" id="KW-1133">Transmembrane helix</keyword>
<feature type="signal peptide" evidence="7">
    <location>
        <begin position="1"/>
        <end position="22"/>
    </location>
</feature>
<feature type="transmembrane region" description="Helical" evidence="6">
    <location>
        <begin position="437"/>
        <end position="458"/>
    </location>
</feature>
<evidence type="ECO:0000256" key="7">
    <source>
        <dbReference type="SAM" id="SignalP"/>
    </source>
</evidence>
<dbReference type="PANTHER" id="PTHR30071:SF1">
    <property type="entry name" value="CYTOCHROME B_B6 PROTEIN-RELATED"/>
    <property type="match status" value="1"/>
</dbReference>
<dbReference type="InterPro" id="IPR045062">
    <property type="entry name" value="Cyt_c_biogenesis_CcsA/CcmC"/>
</dbReference>
<organism evidence="9 10">
    <name type="scientific">Paludisphaera mucosa</name>
    <dbReference type="NCBI Taxonomy" id="3030827"/>
    <lineage>
        <taxon>Bacteria</taxon>
        <taxon>Pseudomonadati</taxon>
        <taxon>Planctomycetota</taxon>
        <taxon>Planctomycetia</taxon>
        <taxon>Isosphaerales</taxon>
        <taxon>Isosphaeraceae</taxon>
        <taxon>Paludisphaera</taxon>
    </lineage>
</organism>
<feature type="transmembrane region" description="Helical" evidence="6">
    <location>
        <begin position="837"/>
        <end position="855"/>
    </location>
</feature>
<evidence type="ECO:0000313" key="9">
    <source>
        <dbReference type="EMBL" id="MDG3002691.1"/>
    </source>
</evidence>
<keyword evidence="7" id="KW-0732">Signal</keyword>
<feature type="transmembrane region" description="Helical" evidence="6">
    <location>
        <begin position="574"/>
        <end position="596"/>
    </location>
</feature>
<sequence>MRRYGRLLVGTGLCGLLVVTVAAVTPPGHEGAGPAKLGVGPAYDRIGRVAVMHNGRVKPLDTVAREEVKQVFGRETVKLLDDRNEVAETWTPVAAFVDWIVRPEFWDSQPFILVDYLPLKRKILLGPIRAKFAAIAARPETAAEDKQRLALLADVEELDAAAVLNFLKASKLEASDRKALEDVAAKLLEDHKWLSPDELDEAKIRHGDHDEAFMEWVAQLDEQKRKFDSSPTLAARLTEVEKRAIDVGHRLATYKAYSGEEMRSAGLVRIMPRPFGREALDFYKVVIPKARTAANLRDLSPIEFDALKALDTYWNDVPSDDRHDPGEDAAFDKKYAAWLAENSVWTPLKVLLKADPDALIKAGYPDKETRAFLDAYKAFEQAENAAPGTIAVEPAEALLASSRALGRAVNPTYYPTAEAIDRESRFNAINPFYQAPMAYGAALAMLAIALGFSGGRVAEMGTAGRAFHGLGMLALLGGIGLECYGFYLRIQISGWAPVTNMYETVIWVALVAAVLAFVFELVYRRTFTALAGSGVALLGTITAANVPLLDPSIKSLQPVLRSNLWLTIHVLTEVSSYAAFGLAWALGLIATVYYLTATYRRSPSYGELASPLVPGFPLFSVGVGGMAASYGAFGPNWTIGDPLFYVFSAMAAIGGMISLGTVFALAGESVNRLTSRGIDDAGTPESEAARIAAADRPKTRPTVEEIKAMAAPATLDARGKAMQETAAMVKPLSNFIYRAMQVGVLLIAAGTILGGVWADYSWGRFWGWDPKEVWALITLLVYLVPLHGRFAGWVSTFGLVFASVGCFLSVVMAWYGVNFVLGVGLHSYGFVEGGSQGVMGVILCSIMALPLGAAWRRKLGNLRPASTVA</sequence>